<dbReference type="STRING" id="745366.GA0070213_1062"/>
<evidence type="ECO:0000313" key="1">
    <source>
        <dbReference type="EMBL" id="SCG58021.1"/>
    </source>
</evidence>
<name>A0A1C5IJ22_9ACTN</name>
<keyword evidence="2" id="KW-1185">Reference proteome</keyword>
<organism evidence="1 2">
    <name type="scientific">Micromonospora humi</name>
    <dbReference type="NCBI Taxonomy" id="745366"/>
    <lineage>
        <taxon>Bacteria</taxon>
        <taxon>Bacillati</taxon>
        <taxon>Actinomycetota</taxon>
        <taxon>Actinomycetes</taxon>
        <taxon>Micromonosporales</taxon>
        <taxon>Micromonosporaceae</taxon>
        <taxon>Micromonospora</taxon>
    </lineage>
</organism>
<dbReference type="RefSeq" id="WP_091062456.1">
    <property type="nucleotide sequence ID" value="NZ_FMDM01000006.1"/>
</dbReference>
<proteinExistence type="predicted"/>
<reference evidence="2" key="1">
    <citation type="submission" date="2016-06" db="EMBL/GenBank/DDBJ databases">
        <authorList>
            <person name="Varghese N."/>
            <person name="Submissions Spin"/>
        </authorList>
    </citation>
    <scope>NUCLEOTIDE SEQUENCE [LARGE SCALE GENOMIC DNA]</scope>
    <source>
        <strain evidence="2">DSM 45647</strain>
    </source>
</reference>
<sequence length="369" mass="40600">MTTSFGTTSPLDRPWDEPLAAEELIAAAMEWHFDPSTGSPFWLDQAKSFDFDPRADVRSIADLTMFPNIVDQLRDVPVRDLIPRGYGDDYVQPLVAESGGTTGPPKRLMWMAETLEQATAWHAAGLAQHGAIRRGGDWLCMGPTDPHMAGHLIRATAAKFHAMCFLLDLDPRWVKRLIARGATDEVAQYVEHVVDQAEWILRSQDISVFYSTPPLLDALCRRSGMVELINERVDVIGWGGTKMDIEARNRYQRDVFPGVRFIGGYASTMIVGGIVERAGGSGEDAAIFDPPSPVTIFSVIDPATGENVPYGERGQVLQHHISRGLLLPNNLERDSAIRLPHPRNSGGDSIADVQPVTEFSGKPVVEGVY</sequence>
<protein>
    <submittedName>
        <fullName evidence="1">AMP-binding enzyme</fullName>
    </submittedName>
</protein>
<accession>A0A1C5IJ22</accession>
<gene>
    <name evidence="1" type="ORF">GA0070213_1062</name>
</gene>
<dbReference type="Proteomes" id="UP000199360">
    <property type="component" value="Unassembled WGS sequence"/>
</dbReference>
<dbReference type="EMBL" id="FMDM01000006">
    <property type="protein sequence ID" value="SCG58021.1"/>
    <property type="molecule type" value="Genomic_DNA"/>
</dbReference>
<evidence type="ECO:0000313" key="2">
    <source>
        <dbReference type="Proteomes" id="UP000199360"/>
    </source>
</evidence>
<dbReference type="InterPro" id="IPR042099">
    <property type="entry name" value="ANL_N_sf"/>
</dbReference>
<dbReference type="Gene3D" id="3.40.50.12780">
    <property type="entry name" value="N-terminal domain of ligase-like"/>
    <property type="match status" value="1"/>
</dbReference>
<dbReference type="OrthoDB" id="179194at2"/>
<dbReference type="AlphaFoldDB" id="A0A1C5IJ22"/>
<dbReference type="SUPFAM" id="SSF56801">
    <property type="entry name" value="Acetyl-CoA synthetase-like"/>
    <property type="match status" value="1"/>
</dbReference>